<keyword evidence="3" id="KW-0732">Signal</keyword>
<proteinExistence type="predicted"/>
<feature type="signal peptide" evidence="3">
    <location>
        <begin position="1"/>
        <end position="19"/>
    </location>
</feature>
<accession>A0AAD2JGD2</accession>
<sequence>MTVRFAAVAILMMATSTDAFMMTPSSTTSSTTSTTTTTTSTSLYSKNSGRAHTERMLEESMGDDWRLFRAKLVAQEKMMLEQSSGNNSNNNNSNNKNNVLQENKKEAKLLQNKKSNAHNDESSLDKQGQLGELFAGAISSIFHSSSEKAAKKRVLSSEENLMTGDNVGGAVPLPTVEHQDTTTTSSLQDPFVSAAELPIHMKSAPVAVNKHRWAHDITHIEPGCVLIANEKLGGVFHQTVVLIVDHHEKTGTTGVVINRPMQGNLNKVVTNQENATLDLSLRLAFKPAPVSYGGPVLQDEFAVLHGFGHVEGSKKLAPGVFIGGSEELMNEVRINRFDPRNALFIKGHAAWIPGQLDREIKKDVWYIASVSSDFLLRYAGAPTTKEDDTKDLWKDILSCMGGKYDAVAKKHAGLGDLRMP</sequence>
<feature type="chain" id="PRO_5042178306" description="Transcriptional regulator" evidence="3">
    <location>
        <begin position="20"/>
        <end position="420"/>
    </location>
</feature>
<dbReference type="Gene3D" id="3.40.1740.10">
    <property type="entry name" value="VC0467-like"/>
    <property type="match status" value="1"/>
</dbReference>
<reference evidence="4" key="1">
    <citation type="submission" date="2023-08" db="EMBL/GenBank/DDBJ databases">
        <authorList>
            <person name="Audoor S."/>
            <person name="Bilcke G."/>
        </authorList>
    </citation>
    <scope>NUCLEOTIDE SEQUENCE</scope>
</reference>
<gene>
    <name evidence="4" type="ORF">CYCCA115_LOCUS11247</name>
</gene>
<name>A0AAD2JGD2_9STRA</name>
<feature type="region of interest" description="Disordered" evidence="2">
    <location>
        <begin position="24"/>
        <end position="53"/>
    </location>
</feature>
<dbReference type="EMBL" id="CAKOGP040001736">
    <property type="protein sequence ID" value="CAJ1947665.1"/>
    <property type="molecule type" value="Genomic_DNA"/>
</dbReference>
<protein>
    <recommendedName>
        <fullName evidence="6">Transcriptional regulator</fullName>
    </recommendedName>
</protein>
<evidence type="ECO:0000313" key="4">
    <source>
        <dbReference type="EMBL" id="CAJ1947665.1"/>
    </source>
</evidence>
<feature type="compositionally biased region" description="Low complexity" evidence="2">
    <location>
        <begin position="25"/>
        <end position="42"/>
    </location>
</feature>
<evidence type="ECO:0008006" key="6">
    <source>
        <dbReference type="Google" id="ProtNLM"/>
    </source>
</evidence>
<evidence type="ECO:0000256" key="3">
    <source>
        <dbReference type="SAM" id="SignalP"/>
    </source>
</evidence>
<keyword evidence="5" id="KW-1185">Reference proteome</keyword>
<organism evidence="4 5">
    <name type="scientific">Cylindrotheca closterium</name>
    <dbReference type="NCBI Taxonomy" id="2856"/>
    <lineage>
        <taxon>Eukaryota</taxon>
        <taxon>Sar</taxon>
        <taxon>Stramenopiles</taxon>
        <taxon>Ochrophyta</taxon>
        <taxon>Bacillariophyta</taxon>
        <taxon>Bacillariophyceae</taxon>
        <taxon>Bacillariophycidae</taxon>
        <taxon>Bacillariales</taxon>
        <taxon>Bacillariaceae</taxon>
        <taxon>Cylindrotheca</taxon>
    </lineage>
</organism>
<dbReference type="PANTHER" id="PTHR31984:SF17">
    <property type="entry name" value="TRANSCRIPTIONAL REGULATOR"/>
    <property type="match status" value="1"/>
</dbReference>
<dbReference type="SUPFAM" id="SSF143456">
    <property type="entry name" value="VC0467-like"/>
    <property type="match status" value="1"/>
</dbReference>
<comment type="caution">
    <text evidence="4">The sequence shown here is derived from an EMBL/GenBank/DDBJ whole genome shotgun (WGS) entry which is preliminary data.</text>
</comment>
<evidence type="ECO:0000256" key="1">
    <source>
        <dbReference type="SAM" id="Coils"/>
    </source>
</evidence>
<dbReference type="Pfam" id="PF02622">
    <property type="entry name" value="DUF179"/>
    <property type="match status" value="1"/>
</dbReference>
<dbReference type="InterPro" id="IPR003774">
    <property type="entry name" value="AlgH-like"/>
</dbReference>
<dbReference type="AlphaFoldDB" id="A0AAD2JGD2"/>
<dbReference type="PANTHER" id="PTHR31984">
    <property type="entry name" value="TRANSPORTER, PUTATIVE (DUF179)-RELATED"/>
    <property type="match status" value="1"/>
</dbReference>
<dbReference type="Proteomes" id="UP001295423">
    <property type="component" value="Unassembled WGS sequence"/>
</dbReference>
<evidence type="ECO:0000313" key="5">
    <source>
        <dbReference type="Proteomes" id="UP001295423"/>
    </source>
</evidence>
<feature type="coiled-coil region" evidence="1">
    <location>
        <begin position="90"/>
        <end position="120"/>
    </location>
</feature>
<keyword evidence="1" id="KW-0175">Coiled coil</keyword>
<evidence type="ECO:0000256" key="2">
    <source>
        <dbReference type="SAM" id="MobiDB-lite"/>
    </source>
</evidence>